<reference evidence="10 11" key="1">
    <citation type="submission" date="2023-03" db="EMBL/GenBank/DDBJ databases">
        <title>High-quality genome of Scylla paramamosain provides insights in environmental adaptation.</title>
        <authorList>
            <person name="Zhang L."/>
        </authorList>
    </citation>
    <scope>NUCLEOTIDE SEQUENCE [LARGE SCALE GENOMIC DNA]</scope>
    <source>
        <strain evidence="10">LZ_2023a</strain>
        <tissue evidence="10">Muscle</tissue>
    </source>
</reference>
<keyword evidence="3 9" id="KW-0812">Transmembrane</keyword>
<sequence length="314" mass="34649">MCFHFQTSSTHPKTHTSQPHDLDNPKHPHLYQTPHEQTNREISSFPTSCSLPLLAGVVLRGKGKGGSGKPSTLWLSCLVLSAAYKSSLAAHFTVGVKAPPVDSFVDLVARGNWRWGSEPLGGASLFYFTSSIDATTRAVYAKMEVRSDPSVYRLKGGVSCAFLEPNLVPYQVASRYTDPRGYTPIHTGATHYPKFAGTSWGFRIGAPCLPAITVMTQRLIEGGLIRYWLADAIATRVREERRTGSTYSQALAEHWTFPSESEGDEEVVVTMTHLYAAFYIWAAGLALSCLAFSGEILLARFCCRAYRLRNHIRA</sequence>
<keyword evidence="11" id="KW-1185">Reference proteome</keyword>
<proteinExistence type="predicted"/>
<evidence type="ECO:0000256" key="6">
    <source>
        <dbReference type="ARBA" id="ARBA00023170"/>
    </source>
</evidence>
<gene>
    <name evidence="10" type="ORF">O3P69_000293</name>
</gene>
<keyword evidence="5 9" id="KW-0472">Membrane</keyword>
<keyword evidence="7" id="KW-0325">Glycoprotein</keyword>
<keyword evidence="2" id="KW-1003">Cell membrane</keyword>
<feature type="compositionally biased region" description="Polar residues" evidence="8">
    <location>
        <begin position="1"/>
        <end position="17"/>
    </location>
</feature>
<dbReference type="GO" id="GO:0005886">
    <property type="term" value="C:plasma membrane"/>
    <property type="evidence" value="ECO:0007669"/>
    <property type="project" value="UniProtKB-SubCell"/>
</dbReference>
<name>A0AAW0UWR0_SCYPA</name>
<evidence type="ECO:0000256" key="5">
    <source>
        <dbReference type="ARBA" id="ARBA00023136"/>
    </source>
</evidence>
<evidence type="ECO:0000256" key="7">
    <source>
        <dbReference type="ARBA" id="ARBA00023180"/>
    </source>
</evidence>
<dbReference type="EMBL" id="JARAKH010000005">
    <property type="protein sequence ID" value="KAK8404124.1"/>
    <property type="molecule type" value="Genomic_DNA"/>
</dbReference>
<dbReference type="PANTHER" id="PTHR42643:SF24">
    <property type="entry name" value="IONOTROPIC RECEPTOR 60A"/>
    <property type="match status" value="1"/>
</dbReference>
<dbReference type="AlphaFoldDB" id="A0AAW0UWR0"/>
<evidence type="ECO:0000256" key="4">
    <source>
        <dbReference type="ARBA" id="ARBA00022989"/>
    </source>
</evidence>
<comment type="caution">
    <text evidence="10">The sequence shown here is derived from an EMBL/GenBank/DDBJ whole genome shotgun (WGS) entry which is preliminary data.</text>
</comment>
<evidence type="ECO:0000313" key="10">
    <source>
        <dbReference type="EMBL" id="KAK8404124.1"/>
    </source>
</evidence>
<protein>
    <submittedName>
        <fullName evidence="10">Uncharacterized protein</fullName>
    </submittedName>
</protein>
<dbReference type="InterPro" id="IPR052192">
    <property type="entry name" value="Insect_Ionotropic_Sensory_Rcpt"/>
</dbReference>
<evidence type="ECO:0000256" key="8">
    <source>
        <dbReference type="SAM" id="MobiDB-lite"/>
    </source>
</evidence>
<keyword evidence="4 9" id="KW-1133">Transmembrane helix</keyword>
<feature type="region of interest" description="Disordered" evidence="8">
    <location>
        <begin position="1"/>
        <end position="32"/>
    </location>
</feature>
<comment type="subcellular location">
    <subcellularLocation>
        <location evidence="1">Cell membrane</location>
        <topology evidence="1">Multi-pass membrane protein</topology>
    </subcellularLocation>
</comment>
<evidence type="ECO:0000256" key="9">
    <source>
        <dbReference type="SAM" id="Phobius"/>
    </source>
</evidence>
<dbReference type="Proteomes" id="UP001487740">
    <property type="component" value="Unassembled WGS sequence"/>
</dbReference>
<evidence type="ECO:0000256" key="1">
    <source>
        <dbReference type="ARBA" id="ARBA00004651"/>
    </source>
</evidence>
<dbReference type="PANTHER" id="PTHR42643">
    <property type="entry name" value="IONOTROPIC RECEPTOR 20A-RELATED"/>
    <property type="match status" value="1"/>
</dbReference>
<organism evidence="10 11">
    <name type="scientific">Scylla paramamosain</name>
    <name type="common">Mud crab</name>
    <dbReference type="NCBI Taxonomy" id="85552"/>
    <lineage>
        <taxon>Eukaryota</taxon>
        <taxon>Metazoa</taxon>
        <taxon>Ecdysozoa</taxon>
        <taxon>Arthropoda</taxon>
        <taxon>Crustacea</taxon>
        <taxon>Multicrustacea</taxon>
        <taxon>Malacostraca</taxon>
        <taxon>Eumalacostraca</taxon>
        <taxon>Eucarida</taxon>
        <taxon>Decapoda</taxon>
        <taxon>Pleocyemata</taxon>
        <taxon>Brachyura</taxon>
        <taxon>Eubrachyura</taxon>
        <taxon>Portunoidea</taxon>
        <taxon>Portunidae</taxon>
        <taxon>Portuninae</taxon>
        <taxon>Scylla</taxon>
    </lineage>
</organism>
<keyword evidence="6" id="KW-0675">Receptor</keyword>
<feature type="transmembrane region" description="Helical" evidence="9">
    <location>
        <begin position="278"/>
        <end position="303"/>
    </location>
</feature>
<accession>A0AAW0UWR0</accession>
<evidence type="ECO:0000256" key="3">
    <source>
        <dbReference type="ARBA" id="ARBA00022692"/>
    </source>
</evidence>
<evidence type="ECO:0000313" key="11">
    <source>
        <dbReference type="Proteomes" id="UP001487740"/>
    </source>
</evidence>
<evidence type="ECO:0000256" key="2">
    <source>
        <dbReference type="ARBA" id="ARBA00022475"/>
    </source>
</evidence>